<evidence type="ECO:0000313" key="6">
    <source>
        <dbReference type="Proteomes" id="UP000313359"/>
    </source>
</evidence>
<dbReference type="SUPFAM" id="SSF54999">
    <property type="entry name" value="Ribosomal protein S10"/>
    <property type="match status" value="1"/>
</dbReference>
<dbReference type="InterPro" id="IPR027486">
    <property type="entry name" value="Ribosomal_uS10_dom"/>
</dbReference>
<evidence type="ECO:0000256" key="1">
    <source>
        <dbReference type="ARBA" id="ARBA00022980"/>
    </source>
</evidence>
<feature type="region of interest" description="Disordered" evidence="3">
    <location>
        <begin position="53"/>
        <end position="103"/>
    </location>
</feature>
<dbReference type="Proteomes" id="UP000313359">
    <property type="component" value="Unassembled WGS sequence"/>
</dbReference>
<gene>
    <name evidence="5" type="ORF">L227DRAFT_191547</name>
</gene>
<feature type="compositionally biased region" description="Polar residues" evidence="3">
    <location>
        <begin position="60"/>
        <end position="89"/>
    </location>
</feature>
<dbReference type="AlphaFoldDB" id="A0A5C2S3Z4"/>
<evidence type="ECO:0000256" key="2">
    <source>
        <dbReference type="ARBA" id="ARBA00023274"/>
    </source>
</evidence>
<feature type="domain" description="Small ribosomal subunit protein uS10" evidence="4">
    <location>
        <begin position="106"/>
        <end position="148"/>
    </location>
</feature>
<organism evidence="5 6">
    <name type="scientific">Lentinus tigrinus ALCF2SS1-6</name>
    <dbReference type="NCBI Taxonomy" id="1328759"/>
    <lineage>
        <taxon>Eukaryota</taxon>
        <taxon>Fungi</taxon>
        <taxon>Dikarya</taxon>
        <taxon>Basidiomycota</taxon>
        <taxon>Agaricomycotina</taxon>
        <taxon>Agaricomycetes</taxon>
        <taxon>Polyporales</taxon>
        <taxon>Polyporaceae</taxon>
        <taxon>Lentinus</taxon>
    </lineage>
</organism>
<reference evidence="5" key="1">
    <citation type="journal article" date="2018" name="Genome Biol. Evol.">
        <title>Genomics and development of Lentinus tigrinus, a white-rot wood-decaying mushroom with dimorphic fruiting bodies.</title>
        <authorList>
            <person name="Wu B."/>
            <person name="Xu Z."/>
            <person name="Knudson A."/>
            <person name="Carlson A."/>
            <person name="Chen N."/>
            <person name="Kovaka S."/>
            <person name="LaButti K."/>
            <person name="Lipzen A."/>
            <person name="Pennachio C."/>
            <person name="Riley R."/>
            <person name="Schakwitz W."/>
            <person name="Umezawa K."/>
            <person name="Ohm R.A."/>
            <person name="Grigoriev I.V."/>
            <person name="Nagy L.G."/>
            <person name="Gibbons J."/>
            <person name="Hibbett D."/>
        </authorList>
    </citation>
    <scope>NUCLEOTIDE SEQUENCE [LARGE SCALE GENOMIC DNA]</scope>
    <source>
        <strain evidence="5">ALCF2SS1-6</strain>
    </source>
</reference>
<dbReference type="STRING" id="1328759.A0A5C2S3Z4"/>
<dbReference type="Pfam" id="PF00338">
    <property type="entry name" value="Ribosomal_S10"/>
    <property type="match status" value="1"/>
</dbReference>
<evidence type="ECO:0000256" key="3">
    <source>
        <dbReference type="SAM" id="MobiDB-lite"/>
    </source>
</evidence>
<name>A0A5C2S3Z4_9APHY</name>
<protein>
    <recommendedName>
        <fullName evidence="4">Small ribosomal subunit protein uS10 domain-containing protein</fullName>
    </recommendedName>
</protein>
<keyword evidence="2" id="KW-0687">Ribonucleoprotein</keyword>
<dbReference type="EMBL" id="ML122276">
    <property type="protein sequence ID" value="RPD58227.1"/>
    <property type="molecule type" value="Genomic_DNA"/>
</dbReference>
<dbReference type="InterPro" id="IPR036838">
    <property type="entry name" value="Ribosomal_uS10_dom_sf"/>
</dbReference>
<dbReference type="GO" id="GO:1990904">
    <property type="term" value="C:ribonucleoprotein complex"/>
    <property type="evidence" value="ECO:0007669"/>
    <property type="project" value="UniProtKB-KW"/>
</dbReference>
<evidence type="ECO:0000313" key="5">
    <source>
        <dbReference type="EMBL" id="RPD58227.1"/>
    </source>
</evidence>
<proteinExistence type="predicted"/>
<dbReference type="OrthoDB" id="366214at2759"/>
<sequence length="164" mass="18218">MIYRYLALMNVRQILQWTSALSGAVKLCFNAPPGNRDPKLKPTDLLLQRVHLPGRPPRSAATSNSQIQRTQRVSYTDGASDNPTTSPKRTASPPRPSNSAPTTVHPRTFDFFVPFASHTASALGMPLSKLVHLPTQRRLWTVLRGRSCTRSRKRTLSRGRTSAS</sequence>
<keyword evidence="1" id="KW-0689">Ribosomal protein</keyword>
<evidence type="ECO:0000259" key="4">
    <source>
        <dbReference type="Pfam" id="PF00338"/>
    </source>
</evidence>
<keyword evidence="6" id="KW-1185">Reference proteome</keyword>
<dbReference type="GO" id="GO:0005840">
    <property type="term" value="C:ribosome"/>
    <property type="evidence" value="ECO:0007669"/>
    <property type="project" value="UniProtKB-KW"/>
</dbReference>
<accession>A0A5C2S3Z4</accession>